<evidence type="ECO:0000313" key="2">
    <source>
        <dbReference type="Proteomes" id="UP000423065"/>
    </source>
</evidence>
<protein>
    <submittedName>
        <fullName evidence="1">Uncharacterized protein</fullName>
    </submittedName>
</protein>
<dbReference type="GeneID" id="64766742"/>
<accession>A0A649VR03</accession>
<name>A0A649VR03_9CAUD</name>
<gene>
    <name evidence="1" type="primary">33</name>
    <name evidence="1" type="ORF">SEA_STORMAGEDDON_33</name>
</gene>
<dbReference type="EMBL" id="MN586040">
    <property type="protein sequence ID" value="QGJ94896.1"/>
    <property type="molecule type" value="Genomic_DNA"/>
</dbReference>
<organism evidence="1 2">
    <name type="scientific">Gordonia phage Stormageddon</name>
    <dbReference type="NCBI Taxonomy" id="2656541"/>
    <lineage>
        <taxon>Viruses</taxon>
        <taxon>Duplodnaviria</taxon>
        <taxon>Heunggongvirae</taxon>
        <taxon>Uroviricota</taxon>
        <taxon>Caudoviricetes</taxon>
        <taxon>Stormageddonvirus</taxon>
        <taxon>Stormageddonvirus Stormageddon</taxon>
    </lineage>
</organism>
<dbReference type="Proteomes" id="UP000423065">
    <property type="component" value="Segment"/>
</dbReference>
<dbReference type="RefSeq" id="YP_010059509.1">
    <property type="nucleotide sequence ID" value="NC_054726.1"/>
</dbReference>
<keyword evidence="2" id="KW-1185">Reference proteome</keyword>
<sequence length="155" mass="17689">MKTPLPIRLTQRISERAVINARAGIARRGWSRGAQLSIEPAPKPGSAGLRTTRKYLLYQEYGTRPFLMTSLEGKTVPIRGQFFRVKGVGMPGMGYQDRKYEAHKGPIWRDQRWRHPGIRPEGFMQNALRQAMLESGPLIQREMMDTLKGDKHGRS</sequence>
<proteinExistence type="predicted"/>
<dbReference type="KEGG" id="vg:64766742"/>
<reference evidence="1 2" key="1">
    <citation type="submission" date="2019-10" db="EMBL/GenBank/DDBJ databases">
        <authorList>
            <person name="Garlena R.A."/>
            <person name="Russell D.A."/>
            <person name="Pope W.H."/>
            <person name="Jacobs-Sera D."/>
            <person name="Hatfull G.F."/>
        </authorList>
    </citation>
    <scope>NUCLEOTIDE SEQUENCE [LARGE SCALE GENOMIC DNA]</scope>
</reference>
<evidence type="ECO:0000313" key="1">
    <source>
        <dbReference type="EMBL" id="QGJ94896.1"/>
    </source>
</evidence>